<proteinExistence type="predicted"/>
<dbReference type="Gene3D" id="1.25.10.10">
    <property type="entry name" value="Leucine-rich Repeat Variant"/>
    <property type="match status" value="3"/>
</dbReference>
<keyword evidence="2" id="KW-1185">Reference proteome</keyword>
<gene>
    <name evidence="1" type="ORF">GCM10010251_57920</name>
</gene>
<accession>A0A918CNY8</accession>
<dbReference type="InterPro" id="IPR011989">
    <property type="entry name" value="ARM-like"/>
</dbReference>
<protein>
    <recommendedName>
        <fullName evidence="3">Leucine rich repeat variant</fullName>
    </recommendedName>
</protein>
<organism evidence="1 2">
    <name type="scientific">Streptomyces aurantiogriseus</name>
    <dbReference type="NCBI Taxonomy" id="66870"/>
    <lineage>
        <taxon>Bacteria</taxon>
        <taxon>Bacillati</taxon>
        <taxon>Actinomycetota</taxon>
        <taxon>Actinomycetes</taxon>
        <taxon>Kitasatosporales</taxon>
        <taxon>Streptomycetaceae</taxon>
        <taxon>Streptomyces</taxon>
    </lineage>
</organism>
<dbReference type="AlphaFoldDB" id="A0A918CNY8"/>
<reference evidence="1" key="2">
    <citation type="submission" date="2020-09" db="EMBL/GenBank/DDBJ databases">
        <authorList>
            <person name="Sun Q."/>
            <person name="Ohkuma M."/>
        </authorList>
    </citation>
    <scope>NUCLEOTIDE SEQUENCE</scope>
    <source>
        <strain evidence="1">JCM 4346</strain>
    </source>
</reference>
<dbReference type="InterPro" id="IPR016024">
    <property type="entry name" value="ARM-type_fold"/>
</dbReference>
<comment type="caution">
    <text evidence="1">The sequence shown here is derived from an EMBL/GenBank/DDBJ whole genome shotgun (WGS) entry which is preliminary data.</text>
</comment>
<evidence type="ECO:0000313" key="2">
    <source>
        <dbReference type="Proteomes" id="UP000658320"/>
    </source>
</evidence>
<name>A0A918CNY8_9ACTN</name>
<dbReference type="SUPFAM" id="SSF48371">
    <property type="entry name" value="ARM repeat"/>
    <property type="match status" value="1"/>
</dbReference>
<dbReference type="Proteomes" id="UP000658320">
    <property type="component" value="Unassembled WGS sequence"/>
</dbReference>
<dbReference type="EMBL" id="BMSX01000015">
    <property type="protein sequence ID" value="GGR34242.1"/>
    <property type="molecule type" value="Genomic_DNA"/>
</dbReference>
<dbReference type="RefSeq" id="WP_189940704.1">
    <property type="nucleotide sequence ID" value="NZ_BMSX01000015.1"/>
</dbReference>
<reference evidence="1" key="1">
    <citation type="journal article" date="2014" name="Int. J. Syst. Evol. Microbiol.">
        <title>Complete genome sequence of Corynebacterium casei LMG S-19264T (=DSM 44701T), isolated from a smear-ripened cheese.</title>
        <authorList>
            <consortium name="US DOE Joint Genome Institute (JGI-PGF)"/>
            <person name="Walter F."/>
            <person name="Albersmeier A."/>
            <person name="Kalinowski J."/>
            <person name="Ruckert C."/>
        </authorList>
    </citation>
    <scope>NUCLEOTIDE SEQUENCE</scope>
    <source>
        <strain evidence="1">JCM 4346</strain>
    </source>
</reference>
<evidence type="ECO:0000313" key="1">
    <source>
        <dbReference type="EMBL" id="GGR34242.1"/>
    </source>
</evidence>
<sequence>MNHVLCGLAANAALPSELVDRLIADADADIAGDLAGRADLSHEQAVALASRVGESAVLLAYEGLLTTADIDPVAQPHAALALLEERSGDPEWARLFAADPDVERREKLAACPGLPPDVVETLAADSDVRVVAELASATTADMAARLARHPHAEVRRAVAANEVTPPDVLAMLITGEGLPPAERCMVCDGEETPWFHDPQCPRLDCELRSGASCAGSHESTALEMAELALRNPGTPVEAVVRFVDHPSMLLRCRLAARPDLPPEVWGRLAADPVPGVRADLAGNPAIDDALIRTLATDRGHDVQRTLAHNLRVPLDVLSCLAGAVRIGPTLLPRIAAASPTEVEELATSSNPAVRMLLAERRDLPADIRDALAADPDAKVVKSIAPHPGLSETQLRSMVERHGVRVVAKVAANPDAPPALLEDLTRHVPPVHKALREVARHRNATGPALLACLADRQARPVAAGHPALPPPVIVELLADDDWRVVEAAAANPSLPSAVMSELVPEPCRA</sequence>
<evidence type="ECO:0008006" key="3">
    <source>
        <dbReference type="Google" id="ProtNLM"/>
    </source>
</evidence>